<dbReference type="PANTHER" id="PTHR33360">
    <property type="entry name" value="TRANSPOSASE FOR INSERTION SEQUENCE ELEMENT IS200"/>
    <property type="match status" value="1"/>
</dbReference>
<dbReference type="EMBL" id="JAAVLN010000001">
    <property type="protein sequence ID" value="NKC03103.1"/>
    <property type="molecule type" value="Genomic_DNA"/>
</dbReference>
<dbReference type="SUPFAM" id="SSF143422">
    <property type="entry name" value="Transposase IS200-like"/>
    <property type="match status" value="1"/>
</dbReference>
<dbReference type="SMART" id="SM01321">
    <property type="entry name" value="Y1_Tnp"/>
    <property type="match status" value="1"/>
</dbReference>
<organism evidence="2 3">
    <name type="scientific">Brucella haematophila</name>
    <dbReference type="NCBI Taxonomy" id="419474"/>
    <lineage>
        <taxon>Bacteria</taxon>
        <taxon>Pseudomonadati</taxon>
        <taxon>Pseudomonadota</taxon>
        <taxon>Alphaproteobacteria</taxon>
        <taxon>Hyphomicrobiales</taxon>
        <taxon>Brucellaceae</taxon>
        <taxon>Brucella/Ochrobactrum group</taxon>
        <taxon>Brucella</taxon>
    </lineage>
</organism>
<comment type="caution">
    <text evidence="2">The sequence shown here is derived from an EMBL/GenBank/DDBJ whole genome shotgun (WGS) entry which is preliminary data.</text>
</comment>
<name>A0ABX1DJG6_9HYPH</name>
<feature type="domain" description="Transposase IS200-like" evidence="1">
    <location>
        <begin position="10"/>
        <end position="127"/>
    </location>
</feature>
<proteinExistence type="predicted"/>
<dbReference type="Proteomes" id="UP000704467">
    <property type="component" value="Unassembled WGS sequence"/>
</dbReference>
<protein>
    <submittedName>
        <fullName evidence="2">IS200/IS605 family transposase</fullName>
    </submittedName>
</protein>
<dbReference type="PANTHER" id="PTHR33360:SF2">
    <property type="entry name" value="TRANSPOSASE FOR INSERTION SEQUENCE ELEMENT IS200"/>
    <property type="match status" value="1"/>
</dbReference>
<evidence type="ECO:0000313" key="2">
    <source>
        <dbReference type="EMBL" id="NKC03103.1"/>
    </source>
</evidence>
<reference evidence="2 3" key="1">
    <citation type="submission" date="2020-03" db="EMBL/GenBank/DDBJ databases">
        <title>Whole genome sequencing of clinical and environmental type strains of Ochrobactrum.</title>
        <authorList>
            <person name="Dharne M."/>
        </authorList>
    </citation>
    <scope>NUCLEOTIDE SEQUENCE [LARGE SCALE GENOMIC DNA]</scope>
    <source>
        <strain evidence="2 3">CIP 109452</strain>
    </source>
</reference>
<evidence type="ECO:0000313" key="3">
    <source>
        <dbReference type="Proteomes" id="UP000704467"/>
    </source>
</evidence>
<keyword evidence="3" id="KW-1185">Reference proteome</keyword>
<evidence type="ECO:0000259" key="1">
    <source>
        <dbReference type="SMART" id="SM01321"/>
    </source>
</evidence>
<dbReference type="Pfam" id="PF01797">
    <property type="entry name" value="Y1_Tnp"/>
    <property type="match status" value="1"/>
</dbReference>
<dbReference type="NCBIfam" id="NF033573">
    <property type="entry name" value="transpos_IS200"/>
    <property type="match status" value="1"/>
</dbReference>
<sequence length="144" mass="16870">MRKYSTTNPTWVCQYHVAFGSKYRTKRLYGGLHLELWALFIRLSLQKGCRIEEGHLMPDHVHILISIPPKYSVAHIVGFLKGKTALYVANEYAKKRKYRGYHFWARGYFVSTTGYDEQVVRRYIRNQEKAGKDSDQADLFKGAY</sequence>
<dbReference type="InterPro" id="IPR002686">
    <property type="entry name" value="Transposase_17"/>
</dbReference>
<dbReference type="InterPro" id="IPR036515">
    <property type="entry name" value="Transposase_17_sf"/>
</dbReference>
<dbReference type="Gene3D" id="3.30.70.1290">
    <property type="entry name" value="Transposase IS200-like"/>
    <property type="match status" value="1"/>
</dbReference>
<gene>
    <name evidence="2" type="primary">tnpA</name>
    <name evidence="2" type="ORF">HED55_06305</name>
</gene>
<accession>A0ABX1DJG6</accession>